<dbReference type="SMART" id="SM00530">
    <property type="entry name" value="HTH_XRE"/>
    <property type="match status" value="1"/>
</dbReference>
<organism evidence="2 3">
    <name type="scientific">Actinokineospora cianjurensis</name>
    <dbReference type="NCBI Taxonomy" id="585224"/>
    <lineage>
        <taxon>Bacteria</taxon>
        <taxon>Bacillati</taxon>
        <taxon>Actinomycetota</taxon>
        <taxon>Actinomycetes</taxon>
        <taxon>Pseudonocardiales</taxon>
        <taxon>Pseudonocardiaceae</taxon>
        <taxon>Actinokineospora</taxon>
    </lineage>
</organism>
<gene>
    <name evidence="2" type="ORF">CLV68_2449</name>
</gene>
<dbReference type="Proteomes" id="UP000282454">
    <property type="component" value="Unassembled WGS sequence"/>
</dbReference>
<dbReference type="Gene3D" id="1.25.40.10">
    <property type="entry name" value="Tetratricopeptide repeat domain"/>
    <property type="match status" value="1"/>
</dbReference>
<dbReference type="EMBL" id="RCDD01000001">
    <property type="protein sequence ID" value="RLK61904.1"/>
    <property type="molecule type" value="Genomic_DNA"/>
</dbReference>
<keyword evidence="3" id="KW-1185">Reference proteome</keyword>
<evidence type="ECO:0000313" key="2">
    <source>
        <dbReference type="EMBL" id="RLK61904.1"/>
    </source>
</evidence>
<proteinExistence type="predicted"/>
<dbReference type="CDD" id="cd00093">
    <property type="entry name" value="HTH_XRE"/>
    <property type="match status" value="1"/>
</dbReference>
<dbReference type="InterPro" id="IPR001387">
    <property type="entry name" value="Cro/C1-type_HTH"/>
</dbReference>
<evidence type="ECO:0000259" key="1">
    <source>
        <dbReference type="PROSITE" id="PS50943"/>
    </source>
</evidence>
<name>A0A421BC05_9PSEU</name>
<dbReference type="Gene3D" id="1.10.260.40">
    <property type="entry name" value="lambda repressor-like DNA-binding domains"/>
    <property type="match status" value="1"/>
</dbReference>
<protein>
    <submittedName>
        <fullName evidence="2">Helix-turn-helix protein</fullName>
    </submittedName>
</protein>
<dbReference type="PROSITE" id="PS50943">
    <property type="entry name" value="HTH_CROC1"/>
    <property type="match status" value="1"/>
</dbReference>
<sequence length="429" mass="47840">MTGRREDVGARWHSLGASLARWRKASPLTQSDLGRLTHYSRTSISHIEAGRQSAPRSFWEAADQAYEAGGALLTEYDRAYTYQERARIIELEQAQEDRKAQIANGSPFGGAPALLHPNITALPHPLSTKVRVDSDYIERLHGEIKGFVRLDQQYGGAVTSPLIVQAFKQARHRVKTSEIQKGLARDADAATAELAEVAGWSLYDAERHQQAHEMNVEALKLARRAGDRSMELFIMQNMSMHASHLGHAQEALDIARSALDAKLTPRLQSLFRLREARALAELGADGDSRKTFRLARDLHADGVSDRDPHWAWWVDDAEFAWHEGKIQLDLGERGRALDFFDLAANGISEHRVRTFYSYRASAFVAHVINKSWPDAERSMKVLLGHIGLVGSRRGDRTVEHGLDLLDRTAAPGTITDLARALRKALALTI</sequence>
<dbReference type="GO" id="GO:0003677">
    <property type="term" value="F:DNA binding"/>
    <property type="evidence" value="ECO:0007669"/>
    <property type="project" value="InterPro"/>
</dbReference>
<dbReference type="AlphaFoldDB" id="A0A421BC05"/>
<dbReference type="SUPFAM" id="SSF47413">
    <property type="entry name" value="lambda repressor-like DNA-binding domains"/>
    <property type="match status" value="1"/>
</dbReference>
<accession>A0A421BC05</accession>
<dbReference type="SUPFAM" id="SSF48452">
    <property type="entry name" value="TPR-like"/>
    <property type="match status" value="1"/>
</dbReference>
<evidence type="ECO:0000313" key="3">
    <source>
        <dbReference type="Proteomes" id="UP000282454"/>
    </source>
</evidence>
<dbReference type="InterPro" id="IPR011990">
    <property type="entry name" value="TPR-like_helical_dom_sf"/>
</dbReference>
<feature type="domain" description="HTH cro/C1-type" evidence="1">
    <location>
        <begin position="19"/>
        <end position="53"/>
    </location>
</feature>
<comment type="caution">
    <text evidence="2">The sequence shown here is derived from an EMBL/GenBank/DDBJ whole genome shotgun (WGS) entry which is preliminary data.</text>
</comment>
<dbReference type="Pfam" id="PF13560">
    <property type="entry name" value="HTH_31"/>
    <property type="match status" value="1"/>
</dbReference>
<reference evidence="2 3" key="1">
    <citation type="submission" date="2018-10" db="EMBL/GenBank/DDBJ databases">
        <title>Genomic Encyclopedia of Archaeal and Bacterial Type Strains, Phase II (KMG-II): from individual species to whole genera.</title>
        <authorList>
            <person name="Goeker M."/>
        </authorList>
    </citation>
    <scope>NUCLEOTIDE SEQUENCE [LARGE SCALE GENOMIC DNA]</scope>
    <source>
        <strain evidence="2 3">DSM 45657</strain>
    </source>
</reference>
<dbReference type="InterPro" id="IPR010982">
    <property type="entry name" value="Lambda_DNA-bd_dom_sf"/>
</dbReference>
<dbReference type="RefSeq" id="WP_170224244.1">
    <property type="nucleotide sequence ID" value="NZ_RCDD01000001.1"/>
</dbReference>